<evidence type="ECO:0000313" key="10">
    <source>
        <dbReference type="Proteomes" id="UP000316256"/>
    </source>
</evidence>
<feature type="region of interest" description="Disordered" evidence="6">
    <location>
        <begin position="32"/>
        <end position="53"/>
    </location>
</feature>
<dbReference type="SMART" id="SM00148">
    <property type="entry name" value="PLCXc"/>
    <property type="match status" value="1"/>
</dbReference>
<accession>A0A541B1T1</accession>
<dbReference type="EMBL" id="VIGH01000008">
    <property type="protein sequence ID" value="TQF66268.1"/>
    <property type="molecule type" value="Genomic_DNA"/>
</dbReference>
<dbReference type="InterPro" id="IPR000909">
    <property type="entry name" value="PLipase_C_PInositol-sp_X_dom"/>
</dbReference>
<dbReference type="InterPro" id="IPR017946">
    <property type="entry name" value="PLC-like_Pdiesterase_TIM-brl"/>
</dbReference>
<keyword evidence="7" id="KW-0732">Signal</keyword>
<dbReference type="PANTHER" id="PTHR13593">
    <property type="match status" value="1"/>
</dbReference>
<comment type="caution">
    <text evidence="9">The sequence shown here is derived from an EMBL/GenBank/DDBJ whole genome shotgun (WGS) entry which is preliminary data.</text>
</comment>
<dbReference type="Proteomes" id="UP000316256">
    <property type="component" value="Unassembled WGS sequence"/>
</dbReference>
<dbReference type="OrthoDB" id="7191982at2"/>
<dbReference type="CDD" id="cd08586">
    <property type="entry name" value="PI-PLCc_BcPLC_like"/>
    <property type="match status" value="1"/>
</dbReference>
<evidence type="ECO:0000256" key="3">
    <source>
        <dbReference type="ARBA" id="ARBA00019758"/>
    </source>
</evidence>
<feature type="signal peptide" evidence="7">
    <location>
        <begin position="1"/>
        <end position="23"/>
    </location>
</feature>
<evidence type="ECO:0000256" key="7">
    <source>
        <dbReference type="SAM" id="SignalP"/>
    </source>
</evidence>
<name>A0A541B1T1_9NOCA</name>
<dbReference type="SUPFAM" id="SSF51695">
    <property type="entry name" value="PLC-like phosphodiesterases"/>
    <property type="match status" value="1"/>
</dbReference>
<evidence type="ECO:0000313" key="9">
    <source>
        <dbReference type="EMBL" id="TQF66268.1"/>
    </source>
</evidence>
<dbReference type="RefSeq" id="WP_142101511.1">
    <property type="nucleotide sequence ID" value="NZ_VIGH01000008.1"/>
</dbReference>
<feature type="domain" description="Phosphatidylinositol-specific phospholipase C X" evidence="8">
    <location>
        <begin position="60"/>
        <end position="210"/>
    </location>
</feature>
<dbReference type="InterPro" id="IPR051057">
    <property type="entry name" value="PI-PLC_domain"/>
</dbReference>
<gene>
    <name evidence="9" type="ORF">FK531_17225</name>
</gene>
<evidence type="ECO:0000256" key="6">
    <source>
        <dbReference type="SAM" id="MobiDB-lite"/>
    </source>
</evidence>
<reference evidence="9 10" key="1">
    <citation type="submission" date="2019-06" db="EMBL/GenBank/DDBJ databases">
        <title>Rhodococcus spaelei sp. nov., isolated from a cave.</title>
        <authorList>
            <person name="Lee S.D."/>
        </authorList>
    </citation>
    <scope>NUCLEOTIDE SEQUENCE [LARGE SCALE GENOMIC DNA]</scope>
    <source>
        <strain evidence="9 10">C9-5</strain>
    </source>
</reference>
<evidence type="ECO:0000256" key="5">
    <source>
        <dbReference type="ARBA" id="ARBA00030782"/>
    </source>
</evidence>
<feature type="chain" id="PRO_5039055789" description="1-phosphatidylinositol phosphodiesterase" evidence="7">
    <location>
        <begin position="24"/>
        <end position="335"/>
    </location>
</feature>
<dbReference type="GO" id="GO:0004436">
    <property type="term" value="F:phosphatidylinositol diacylglycerol-lyase activity"/>
    <property type="evidence" value="ECO:0007669"/>
    <property type="project" value="UniProtKB-EC"/>
</dbReference>
<dbReference type="EC" id="4.6.1.13" evidence="2"/>
<feature type="compositionally biased region" description="Low complexity" evidence="6">
    <location>
        <begin position="32"/>
        <end position="43"/>
    </location>
</feature>
<evidence type="ECO:0000256" key="4">
    <source>
        <dbReference type="ARBA" id="ARBA00030474"/>
    </source>
</evidence>
<dbReference type="GO" id="GO:0006629">
    <property type="term" value="P:lipid metabolic process"/>
    <property type="evidence" value="ECO:0007669"/>
    <property type="project" value="InterPro"/>
</dbReference>
<dbReference type="PANTHER" id="PTHR13593:SF113">
    <property type="entry name" value="SI:DKEY-266F7.9"/>
    <property type="match status" value="1"/>
</dbReference>
<sequence length="335" mass="35675">MAPSPVRRAILIAALLLAPLSLAAPQAVAASAGSTGSAGSSAGDRLAGAHDPDWMRRLPDDASLASLSVPGTHDTMTAGASIVSQTQDASLPSQLDAGVRALDIRTRHFRDAFSIHHGPEYLHANFTDVVREVADFLRVNPTETVLMRLKSEDTEAENTRSYQDTLNWYLHDNPDTRDLLREHLWTPPAGYDGSIPTLGQTRGRIVILQDFSATTAYGPKWGGNRMDIQDDYVLSGLADVPRKWDEARAQFERAGVGSPSTLYVNHLSATGVPDPGAIVSGALPVTIADGALGVTGMNARAVDYLAGADGRTGVVMTDFPTAALVAEIIAHNDFR</sequence>
<comment type="catalytic activity">
    <reaction evidence="1">
        <text>a 1,2-diacyl-sn-glycero-3-phospho-(1D-myo-inositol) = 1D-myo-inositol 1,2-cyclic phosphate + a 1,2-diacyl-sn-glycerol</text>
        <dbReference type="Rhea" id="RHEA:17093"/>
        <dbReference type="ChEBI" id="CHEBI:17815"/>
        <dbReference type="ChEBI" id="CHEBI:57880"/>
        <dbReference type="ChEBI" id="CHEBI:58484"/>
        <dbReference type="EC" id="4.6.1.13"/>
    </reaction>
</comment>
<organism evidence="9 10">
    <name type="scientific">Rhodococcus spelaei</name>
    <dbReference type="NCBI Taxonomy" id="2546320"/>
    <lineage>
        <taxon>Bacteria</taxon>
        <taxon>Bacillati</taxon>
        <taxon>Actinomycetota</taxon>
        <taxon>Actinomycetes</taxon>
        <taxon>Mycobacteriales</taxon>
        <taxon>Nocardiaceae</taxon>
        <taxon>Rhodococcus</taxon>
    </lineage>
</organism>
<evidence type="ECO:0000256" key="2">
    <source>
        <dbReference type="ARBA" id="ARBA00012581"/>
    </source>
</evidence>
<dbReference type="Gene3D" id="3.20.20.190">
    <property type="entry name" value="Phosphatidylinositol (PI) phosphodiesterase"/>
    <property type="match status" value="1"/>
</dbReference>
<dbReference type="PROSITE" id="PS50007">
    <property type="entry name" value="PIPLC_X_DOMAIN"/>
    <property type="match status" value="1"/>
</dbReference>
<evidence type="ECO:0000259" key="8">
    <source>
        <dbReference type="SMART" id="SM00148"/>
    </source>
</evidence>
<proteinExistence type="predicted"/>
<dbReference type="AlphaFoldDB" id="A0A541B1T1"/>
<protein>
    <recommendedName>
        <fullName evidence="3">1-phosphatidylinositol phosphodiesterase</fullName>
        <ecNumber evidence="2">4.6.1.13</ecNumber>
    </recommendedName>
    <alternativeName>
        <fullName evidence="4">Phosphatidylinositol diacylglycerol-lyase</fullName>
    </alternativeName>
    <alternativeName>
        <fullName evidence="5">Phosphatidylinositol-specific phospholipase C</fullName>
    </alternativeName>
</protein>
<dbReference type="GO" id="GO:0008081">
    <property type="term" value="F:phosphoric diester hydrolase activity"/>
    <property type="evidence" value="ECO:0007669"/>
    <property type="project" value="InterPro"/>
</dbReference>
<evidence type="ECO:0000256" key="1">
    <source>
        <dbReference type="ARBA" id="ARBA00001316"/>
    </source>
</evidence>
<keyword evidence="10" id="KW-1185">Reference proteome</keyword>
<dbReference type="Pfam" id="PF00388">
    <property type="entry name" value="PI-PLC-X"/>
    <property type="match status" value="1"/>
</dbReference>